<evidence type="ECO:0000313" key="3">
    <source>
        <dbReference type="EMBL" id="MDZ8162555.1"/>
    </source>
</evidence>
<evidence type="ECO:0000313" key="4">
    <source>
        <dbReference type="Proteomes" id="UP001291912"/>
    </source>
</evidence>
<dbReference type="InterPro" id="IPR013783">
    <property type="entry name" value="Ig-like_fold"/>
</dbReference>
<dbReference type="RefSeq" id="WP_194425300.1">
    <property type="nucleotide sequence ID" value="NZ_BAAAPT010000002.1"/>
</dbReference>
<name>A0ABU5N928_9MICO</name>
<protein>
    <recommendedName>
        <fullName evidence="2">PKD domain-containing protein</fullName>
    </recommendedName>
</protein>
<evidence type="ECO:0000259" key="2">
    <source>
        <dbReference type="PROSITE" id="PS50093"/>
    </source>
</evidence>
<proteinExistence type="predicted"/>
<organism evidence="3 4">
    <name type="scientific">Microbacterium aquimaris</name>
    <dbReference type="NCBI Taxonomy" id="459816"/>
    <lineage>
        <taxon>Bacteria</taxon>
        <taxon>Bacillati</taxon>
        <taxon>Actinomycetota</taxon>
        <taxon>Actinomycetes</taxon>
        <taxon>Micrococcales</taxon>
        <taxon>Microbacteriaceae</taxon>
        <taxon>Microbacterium</taxon>
    </lineage>
</organism>
<accession>A0ABU5N928</accession>
<feature type="region of interest" description="Disordered" evidence="1">
    <location>
        <begin position="1"/>
        <end position="36"/>
    </location>
</feature>
<comment type="caution">
    <text evidence="3">The sequence shown here is derived from an EMBL/GenBank/DDBJ whole genome shotgun (WGS) entry which is preliminary data.</text>
</comment>
<reference evidence="3 4" key="1">
    <citation type="submission" date="2023-10" db="EMBL/GenBank/DDBJ databases">
        <title>Microbacterium xanthum sp. nov., isolated from seaweed.</title>
        <authorList>
            <person name="Lee S.D."/>
        </authorList>
    </citation>
    <scope>NUCLEOTIDE SEQUENCE [LARGE SCALE GENOMIC DNA]</scope>
    <source>
        <strain evidence="3 4">KCTC 19124</strain>
    </source>
</reference>
<feature type="domain" description="PKD" evidence="2">
    <location>
        <begin position="116"/>
        <end position="167"/>
    </location>
</feature>
<dbReference type="PROSITE" id="PS50093">
    <property type="entry name" value="PKD"/>
    <property type="match status" value="1"/>
</dbReference>
<sequence>MDLGASMGGSGGTAGPGTHSGGDDGDGGWHGADEDSAEAVPDCMPGFCDRGNYDVFVYPTVTADDLVSFRPVGPSIDNEPSGFAVVGLPTNVYAAASEQNMAGELLGHEVAVRFVPVGFEFDYGDGTTSSSTTGGAPWDAQGSPQFTPTDTGHTYDARGTYIVTATVVYDASVDWGHGWRPVVGAVRAQSTGHPVEVLEARTALVERSCAESPRGPGC</sequence>
<keyword evidence="4" id="KW-1185">Reference proteome</keyword>
<feature type="compositionally biased region" description="Gly residues" evidence="1">
    <location>
        <begin position="1"/>
        <end position="20"/>
    </location>
</feature>
<dbReference type="Proteomes" id="UP001291912">
    <property type="component" value="Unassembled WGS sequence"/>
</dbReference>
<dbReference type="EMBL" id="JAWJYN010000002">
    <property type="protein sequence ID" value="MDZ8162555.1"/>
    <property type="molecule type" value="Genomic_DNA"/>
</dbReference>
<dbReference type="InterPro" id="IPR000601">
    <property type="entry name" value="PKD_dom"/>
</dbReference>
<dbReference type="Gene3D" id="2.60.40.10">
    <property type="entry name" value="Immunoglobulins"/>
    <property type="match status" value="1"/>
</dbReference>
<gene>
    <name evidence="3" type="ORF">R2Q92_11990</name>
</gene>
<evidence type="ECO:0000256" key="1">
    <source>
        <dbReference type="SAM" id="MobiDB-lite"/>
    </source>
</evidence>